<feature type="compositionally biased region" description="Acidic residues" evidence="1">
    <location>
        <begin position="47"/>
        <end position="59"/>
    </location>
</feature>
<feature type="region of interest" description="Disordered" evidence="1">
    <location>
        <begin position="15"/>
        <end position="121"/>
    </location>
</feature>
<proteinExistence type="predicted"/>
<evidence type="ECO:0000313" key="2">
    <source>
        <dbReference type="EMBL" id="MBM4716175.1"/>
    </source>
</evidence>
<evidence type="ECO:0000313" key="3">
    <source>
        <dbReference type="Proteomes" id="UP000706122"/>
    </source>
</evidence>
<evidence type="ECO:0008006" key="4">
    <source>
        <dbReference type="Google" id="ProtNLM"/>
    </source>
</evidence>
<comment type="caution">
    <text evidence="2">The sequence shown here is derived from an EMBL/GenBank/DDBJ whole genome shotgun (WGS) entry which is preliminary data.</text>
</comment>
<dbReference type="Proteomes" id="UP000706122">
    <property type="component" value="Unassembled WGS sequence"/>
</dbReference>
<name>A0AAE2WAA0_RHOHA</name>
<protein>
    <recommendedName>
        <fullName evidence="4">Scaffolding protein</fullName>
    </recommendedName>
</protein>
<evidence type="ECO:0000256" key="1">
    <source>
        <dbReference type="SAM" id="MobiDB-lite"/>
    </source>
</evidence>
<feature type="compositionally biased region" description="Basic and acidic residues" evidence="1">
    <location>
        <begin position="28"/>
        <end position="42"/>
    </location>
</feature>
<feature type="region of interest" description="Disordered" evidence="1">
    <location>
        <begin position="166"/>
        <end position="198"/>
    </location>
</feature>
<dbReference type="AlphaFoldDB" id="A0AAE2WAA0"/>
<sequence>MANLIDDLRFLVGAGFGVGPSRITRHPRRDDEGHGGDNKVDTATDGTDQDGADAGADDVDTGKSDEDTSKDETDWKAEARKHEKRAKDNADAARELAKLKQAQMTDAEKQAAAVKATEERAAAAEAKAAVLEAALEHGITDKKDLELLEGLPADKVAAFAKRLAAQKAPAGRSGNEVAGEKPKPKPTTLTGAIGAHYA</sequence>
<dbReference type="EMBL" id="WUYC01000004">
    <property type="protein sequence ID" value="MBM4716175.1"/>
    <property type="molecule type" value="Genomic_DNA"/>
</dbReference>
<feature type="compositionally biased region" description="Basic and acidic residues" evidence="1">
    <location>
        <begin position="60"/>
        <end position="98"/>
    </location>
</feature>
<gene>
    <name evidence="2" type="ORF">GS551_18615</name>
</gene>
<accession>A0AAE2WAA0</accession>
<organism evidence="2 3">
    <name type="scientific">Rhodococcus hoagii</name>
    <name type="common">Corynebacterium equii</name>
    <dbReference type="NCBI Taxonomy" id="43767"/>
    <lineage>
        <taxon>Bacteria</taxon>
        <taxon>Bacillati</taxon>
        <taxon>Actinomycetota</taxon>
        <taxon>Actinomycetes</taxon>
        <taxon>Mycobacteriales</taxon>
        <taxon>Nocardiaceae</taxon>
        <taxon>Prescottella</taxon>
    </lineage>
</organism>
<reference evidence="2" key="1">
    <citation type="submission" date="2019-11" db="EMBL/GenBank/DDBJ databases">
        <title>Spread of Macrolides and rifampicin resistant Rhodococcus equi in clinical isolates in the USA.</title>
        <authorList>
            <person name="Alvarez-Narvaez S."/>
            <person name="Huber L."/>
            <person name="Cohen N.D."/>
            <person name="Slovis N."/>
            <person name="Greiter M."/>
            <person name="Giguere S."/>
            <person name="Hart K."/>
        </authorList>
    </citation>
    <scope>NUCLEOTIDE SEQUENCE</scope>
    <source>
        <strain evidence="2">Lh_5</strain>
    </source>
</reference>